<organism evidence="9 10">
    <name type="scientific">Talaromyces marneffei (strain ATCC 18224 / CBS 334.59 / QM 7333)</name>
    <name type="common">Penicillium marneffei</name>
    <dbReference type="NCBI Taxonomy" id="441960"/>
    <lineage>
        <taxon>Eukaryota</taxon>
        <taxon>Fungi</taxon>
        <taxon>Dikarya</taxon>
        <taxon>Ascomycota</taxon>
        <taxon>Pezizomycotina</taxon>
        <taxon>Eurotiomycetes</taxon>
        <taxon>Eurotiomycetidae</taxon>
        <taxon>Eurotiales</taxon>
        <taxon>Trichocomaceae</taxon>
        <taxon>Talaromyces</taxon>
        <taxon>Talaromyces sect. Talaromyces</taxon>
    </lineage>
</organism>
<comment type="catalytic activity">
    <reaction evidence="5">
        <text>L-threonyl-[protein] + ATP = O-phospho-L-threonyl-[protein] + ADP + H(+)</text>
        <dbReference type="Rhea" id="RHEA:46608"/>
        <dbReference type="Rhea" id="RHEA-COMP:11060"/>
        <dbReference type="Rhea" id="RHEA-COMP:11605"/>
        <dbReference type="ChEBI" id="CHEBI:15378"/>
        <dbReference type="ChEBI" id="CHEBI:30013"/>
        <dbReference type="ChEBI" id="CHEBI:30616"/>
        <dbReference type="ChEBI" id="CHEBI:61977"/>
        <dbReference type="ChEBI" id="CHEBI:456216"/>
        <dbReference type="EC" id="2.7.11.22"/>
    </reaction>
</comment>
<keyword evidence="3" id="KW-0547">Nucleotide-binding</keyword>
<evidence type="ECO:0000313" key="10">
    <source>
        <dbReference type="Proteomes" id="UP000001294"/>
    </source>
</evidence>
<keyword evidence="9" id="KW-0808">Transferase</keyword>
<evidence type="ECO:0000259" key="8">
    <source>
        <dbReference type="PROSITE" id="PS50011"/>
    </source>
</evidence>
<dbReference type="SMART" id="SM00220">
    <property type="entry name" value="S_TKc"/>
    <property type="match status" value="1"/>
</dbReference>
<dbReference type="SUPFAM" id="SSF56112">
    <property type="entry name" value="Protein kinase-like (PK-like)"/>
    <property type="match status" value="1"/>
</dbReference>
<dbReference type="GO" id="GO:0051301">
    <property type="term" value="P:cell division"/>
    <property type="evidence" value="ECO:0007669"/>
    <property type="project" value="UniProtKB-KW"/>
</dbReference>
<evidence type="ECO:0000256" key="2">
    <source>
        <dbReference type="ARBA" id="ARBA00012425"/>
    </source>
</evidence>
<keyword evidence="9" id="KW-0132">Cell division</keyword>
<comment type="catalytic activity">
    <reaction evidence="6">
        <text>L-seryl-[protein] + ATP = O-phospho-L-seryl-[protein] + ADP + H(+)</text>
        <dbReference type="Rhea" id="RHEA:17989"/>
        <dbReference type="Rhea" id="RHEA-COMP:9863"/>
        <dbReference type="Rhea" id="RHEA-COMP:11604"/>
        <dbReference type="ChEBI" id="CHEBI:15378"/>
        <dbReference type="ChEBI" id="CHEBI:29999"/>
        <dbReference type="ChEBI" id="CHEBI:30616"/>
        <dbReference type="ChEBI" id="CHEBI:83421"/>
        <dbReference type="ChEBI" id="CHEBI:456216"/>
        <dbReference type="EC" id="2.7.11.22"/>
    </reaction>
</comment>
<dbReference type="GO" id="GO:0000082">
    <property type="term" value="P:G1/S transition of mitotic cell cycle"/>
    <property type="evidence" value="ECO:0007669"/>
    <property type="project" value="TreeGrafter"/>
</dbReference>
<comment type="similarity">
    <text evidence="1">Belongs to the protein kinase superfamily. CMGC Ser/Thr protein kinase family. CDC2/CDKX subfamily.</text>
</comment>
<dbReference type="OrthoDB" id="413582at2759"/>
<dbReference type="InterPro" id="IPR050108">
    <property type="entry name" value="CDK"/>
</dbReference>
<feature type="region of interest" description="Disordered" evidence="7">
    <location>
        <begin position="77"/>
        <end position="97"/>
    </location>
</feature>
<dbReference type="PROSITE" id="PS50011">
    <property type="entry name" value="PROTEIN_KINASE_DOM"/>
    <property type="match status" value="1"/>
</dbReference>
<name>B6QCF7_TALMQ</name>
<dbReference type="STRING" id="441960.B6QCF7"/>
<feature type="compositionally biased region" description="Low complexity" evidence="7">
    <location>
        <begin position="86"/>
        <end position="97"/>
    </location>
</feature>
<evidence type="ECO:0000256" key="4">
    <source>
        <dbReference type="ARBA" id="ARBA00022840"/>
    </source>
</evidence>
<dbReference type="GO" id="GO:0005524">
    <property type="term" value="F:ATP binding"/>
    <property type="evidence" value="ECO:0007669"/>
    <property type="project" value="UniProtKB-KW"/>
</dbReference>
<dbReference type="VEuPathDB" id="FungiDB:PMAA_067170"/>
<dbReference type="GO" id="GO:0010389">
    <property type="term" value="P:regulation of G2/M transition of mitotic cell cycle"/>
    <property type="evidence" value="ECO:0007669"/>
    <property type="project" value="TreeGrafter"/>
</dbReference>
<dbReference type="InterPro" id="IPR011009">
    <property type="entry name" value="Kinase-like_dom_sf"/>
</dbReference>
<dbReference type="GO" id="GO:0005737">
    <property type="term" value="C:cytoplasm"/>
    <property type="evidence" value="ECO:0007669"/>
    <property type="project" value="TreeGrafter"/>
</dbReference>
<evidence type="ECO:0000256" key="6">
    <source>
        <dbReference type="ARBA" id="ARBA00048367"/>
    </source>
</evidence>
<dbReference type="PANTHER" id="PTHR24056">
    <property type="entry name" value="CELL DIVISION PROTEIN KINASE"/>
    <property type="match status" value="1"/>
</dbReference>
<dbReference type="GO" id="GO:0005634">
    <property type="term" value="C:nucleus"/>
    <property type="evidence" value="ECO:0007669"/>
    <property type="project" value="TreeGrafter"/>
</dbReference>
<keyword evidence="10" id="KW-1185">Reference proteome</keyword>
<evidence type="ECO:0000313" key="9">
    <source>
        <dbReference type="EMBL" id="EEA25611.1"/>
    </source>
</evidence>
<keyword evidence="4" id="KW-0067">ATP-binding</keyword>
<evidence type="ECO:0000256" key="1">
    <source>
        <dbReference type="ARBA" id="ARBA00006485"/>
    </source>
</evidence>
<gene>
    <name evidence="9" type="ORF">PMAA_067170</name>
</gene>
<keyword evidence="9" id="KW-0418">Kinase</keyword>
<dbReference type="GO" id="GO:0004693">
    <property type="term" value="F:cyclin-dependent protein serine/threonine kinase activity"/>
    <property type="evidence" value="ECO:0007669"/>
    <property type="project" value="UniProtKB-EC"/>
</dbReference>
<dbReference type="PROSITE" id="PS00108">
    <property type="entry name" value="PROTEIN_KINASE_ST"/>
    <property type="match status" value="1"/>
</dbReference>
<dbReference type="GO" id="GO:0000307">
    <property type="term" value="C:cyclin-dependent protein kinase holoenzyme complex"/>
    <property type="evidence" value="ECO:0007669"/>
    <property type="project" value="TreeGrafter"/>
</dbReference>
<dbReference type="PANTHER" id="PTHR24056:SF576">
    <property type="entry name" value="SERINE_THREONINE-PROTEIN KINASE CSK1"/>
    <property type="match status" value="1"/>
</dbReference>
<dbReference type="GO" id="GO:0030332">
    <property type="term" value="F:cyclin binding"/>
    <property type="evidence" value="ECO:0007669"/>
    <property type="project" value="TreeGrafter"/>
</dbReference>
<keyword evidence="9" id="KW-0131">Cell cycle</keyword>
<dbReference type="InterPro" id="IPR000719">
    <property type="entry name" value="Prot_kinase_dom"/>
</dbReference>
<dbReference type="FunFam" id="1.10.510.10:FF:000924">
    <property type="entry name" value="Cell division protein kinase (Ctk1), putative"/>
    <property type="match status" value="1"/>
</dbReference>
<dbReference type="Gene3D" id="3.30.200.20">
    <property type="entry name" value="Phosphorylase Kinase, domain 1"/>
    <property type="match status" value="1"/>
</dbReference>
<evidence type="ECO:0000256" key="3">
    <source>
        <dbReference type="ARBA" id="ARBA00022741"/>
    </source>
</evidence>
<dbReference type="EC" id="2.7.11.22" evidence="2"/>
<feature type="domain" description="Protein kinase" evidence="8">
    <location>
        <begin position="107"/>
        <end position="396"/>
    </location>
</feature>
<proteinExistence type="inferred from homology"/>
<evidence type="ECO:0000256" key="7">
    <source>
        <dbReference type="SAM" id="MobiDB-lite"/>
    </source>
</evidence>
<reference evidence="10" key="1">
    <citation type="journal article" date="2015" name="Genome Announc.">
        <title>Genome sequence of the AIDS-associated pathogen Penicillium marneffei (ATCC18224) and its near taxonomic relative Talaromyces stipitatus (ATCC10500).</title>
        <authorList>
            <person name="Nierman W.C."/>
            <person name="Fedorova-Abrams N.D."/>
            <person name="Andrianopoulos A."/>
        </authorList>
    </citation>
    <scope>NUCLEOTIDE SEQUENCE [LARGE SCALE GENOMIC DNA]</scope>
    <source>
        <strain evidence="10">ATCC 18224 / CBS 334.59 / QM 7333</strain>
    </source>
</reference>
<dbReference type="EMBL" id="DS995900">
    <property type="protein sequence ID" value="EEA25611.1"/>
    <property type="molecule type" value="Genomic_DNA"/>
</dbReference>
<evidence type="ECO:0000256" key="5">
    <source>
        <dbReference type="ARBA" id="ARBA00047811"/>
    </source>
</evidence>
<dbReference type="GO" id="GO:0007165">
    <property type="term" value="P:signal transduction"/>
    <property type="evidence" value="ECO:0007669"/>
    <property type="project" value="TreeGrafter"/>
</dbReference>
<dbReference type="InterPro" id="IPR008271">
    <property type="entry name" value="Ser/Thr_kinase_AS"/>
</dbReference>
<protein>
    <recommendedName>
        <fullName evidence="2">cyclin-dependent kinase</fullName>
        <ecNumber evidence="2">2.7.11.22</ecNumber>
    </recommendedName>
</protein>
<dbReference type="PhylomeDB" id="B6QCF7"/>
<dbReference type="GO" id="GO:0010468">
    <property type="term" value="P:regulation of gene expression"/>
    <property type="evidence" value="ECO:0007669"/>
    <property type="project" value="TreeGrafter"/>
</dbReference>
<accession>B6QCF7</accession>
<sequence>MAEDWRVSYEFSKRLKRMSEITSAYRKLSLSLTFAEAQPHSARYEREAYAKAASEAEYDRLCQRIIDEFEEDHANVPVTESPKVLSNEPAESEPSAGAANAVKIGAYENCVHHADGLMSTVYRSKRTDGTLVALKVTTPHMMSPPHDSKREARILRWTKDQKHIITLLETFDLAGGRLVLVFPFMRYNFAEVLHQNILTTLQTKAILRDMFCGLEHAHGLHIIHRDVKPSNILLDSLDGPAYLADFGISWKEADPGSEPSKEKIIDVGTTSYRPPEILFGSTEYDTSLDMWAAGCVVAEAVDIRHRQLFDSGDLGSELALIKSIFTTLGTPNAEVWPESAKLPDWGKFQFYEYPAKPWEAILEGASSQGRDLVSKLICYESSSRLTAEQALRHPFLPQKKNLSEQDG</sequence>
<dbReference type="Gene3D" id="1.10.510.10">
    <property type="entry name" value="Transferase(Phosphotransferase) domain 1"/>
    <property type="match status" value="1"/>
</dbReference>
<dbReference type="Pfam" id="PF00069">
    <property type="entry name" value="Pkinase"/>
    <property type="match status" value="1"/>
</dbReference>
<dbReference type="Proteomes" id="UP000001294">
    <property type="component" value="Unassembled WGS sequence"/>
</dbReference>
<dbReference type="AlphaFoldDB" id="B6QCF7"/>